<accession>A0A392SYM4</accession>
<protein>
    <submittedName>
        <fullName evidence="2">Uncharacterized protein</fullName>
    </submittedName>
</protein>
<reference evidence="2 3" key="1">
    <citation type="journal article" date="2018" name="Front. Plant Sci.">
        <title>Red Clover (Trifolium pratense) and Zigzag Clover (T. medium) - A Picture of Genomic Similarities and Differences.</title>
        <authorList>
            <person name="Dluhosova J."/>
            <person name="Istvanek J."/>
            <person name="Nedelnik J."/>
            <person name="Repkova J."/>
        </authorList>
    </citation>
    <scope>NUCLEOTIDE SEQUENCE [LARGE SCALE GENOMIC DNA]</scope>
    <source>
        <strain evidence="3">cv. 10/8</strain>
        <tissue evidence="2">Leaf</tissue>
    </source>
</reference>
<feature type="non-terminal residue" evidence="2">
    <location>
        <position position="1"/>
    </location>
</feature>
<evidence type="ECO:0000313" key="2">
    <source>
        <dbReference type="EMBL" id="MCI53155.1"/>
    </source>
</evidence>
<dbReference type="AlphaFoldDB" id="A0A392SYM4"/>
<proteinExistence type="predicted"/>
<keyword evidence="1" id="KW-0472">Membrane</keyword>
<name>A0A392SYM4_9FABA</name>
<comment type="caution">
    <text evidence="2">The sequence shown here is derived from an EMBL/GenBank/DDBJ whole genome shotgun (WGS) entry which is preliminary data.</text>
</comment>
<evidence type="ECO:0000313" key="3">
    <source>
        <dbReference type="Proteomes" id="UP000265520"/>
    </source>
</evidence>
<dbReference type="Proteomes" id="UP000265520">
    <property type="component" value="Unassembled WGS sequence"/>
</dbReference>
<sequence length="80" mass="8333">PPTTSSLGFFLEVTSSRSPSHPLFSIISREGTGEARPEGVPEGVEPEALAAAAAFFLAFFACLSLTTALVISTAKLKFTS</sequence>
<dbReference type="EMBL" id="LXQA010458827">
    <property type="protein sequence ID" value="MCI53155.1"/>
    <property type="molecule type" value="Genomic_DNA"/>
</dbReference>
<evidence type="ECO:0000256" key="1">
    <source>
        <dbReference type="SAM" id="Phobius"/>
    </source>
</evidence>
<keyword evidence="1" id="KW-0812">Transmembrane</keyword>
<keyword evidence="3" id="KW-1185">Reference proteome</keyword>
<keyword evidence="1" id="KW-1133">Transmembrane helix</keyword>
<organism evidence="2 3">
    <name type="scientific">Trifolium medium</name>
    <dbReference type="NCBI Taxonomy" id="97028"/>
    <lineage>
        <taxon>Eukaryota</taxon>
        <taxon>Viridiplantae</taxon>
        <taxon>Streptophyta</taxon>
        <taxon>Embryophyta</taxon>
        <taxon>Tracheophyta</taxon>
        <taxon>Spermatophyta</taxon>
        <taxon>Magnoliopsida</taxon>
        <taxon>eudicotyledons</taxon>
        <taxon>Gunneridae</taxon>
        <taxon>Pentapetalae</taxon>
        <taxon>rosids</taxon>
        <taxon>fabids</taxon>
        <taxon>Fabales</taxon>
        <taxon>Fabaceae</taxon>
        <taxon>Papilionoideae</taxon>
        <taxon>50 kb inversion clade</taxon>
        <taxon>NPAAA clade</taxon>
        <taxon>Hologalegina</taxon>
        <taxon>IRL clade</taxon>
        <taxon>Trifolieae</taxon>
        <taxon>Trifolium</taxon>
    </lineage>
</organism>
<feature type="transmembrane region" description="Helical" evidence="1">
    <location>
        <begin position="48"/>
        <end position="71"/>
    </location>
</feature>